<comment type="subcellular location">
    <subcellularLocation>
        <location evidence="1">Membrane</location>
        <topology evidence="1">Multi-pass membrane protein</topology>
    </subcellularLocation>
</comment>
<feature type="domain" description="O-antigen ligase-related" evidence="6">
    <location>
        <begin position="243"/>
        <end position="377"/>
    </location>
</feature>
<comment type="caution">
    <text evidence="7">The sequence shown here is derived from an EMBL/GenBank/DDBJ whole genome shotgun (WGS) entry which is preliminary data.</text>
</comment>
<dbReference type="EMBL" id="BRLB01000009">
    <property type="protein sequence ID" value="GKX30449.1"/>
    <property type="molecule type" value="Genomic_DNA"/>
</dbReference>
<feature type="transmembrane region" description="Helical" evidence="5">
    <location>
        <begin position="203"/>
        <end position="228"/>
    </location>
</feature>
<feature type="transmembrane region" description="Helical" evidence="5">
    <location>
        <begin position="258"/>
        <end position="273"/>
    </location>
</feature>
<protein>
    <recommendedName>
        <fullName evidence="6">O-antigen ligase-related domain-containing protein</fullName>
    </recommendedName>
</protein>
<keyword evidence="8" id="KW-1185">Reference proteome</keyword>
<dbReference type="PANTHER" id="PTHR37422:SF13">
    <property type="entry name" value="LIPOPOLYSACCHARIDE BIOSYNTHESIS PROTEIN PA4999-RELATED"/>
    <property type="match status" value="1"/>
</dbReference>
<sequence length="457" mass="50614">MNKVKNKISILIVIIGLAIGLIGAKFGISIAIGATMVVLLGAAIILDYQKTVILLGLYVFIDFIVRNIAGLAVVSSIWDELMFLGFICIFIYKLIRYRKLGFYKSTPLDFPIVFFVLLGVFLVFINSPNLGIAIDGLRAVVQYMLWYFLAVQLLDSTKGILKVYWVLTITGTLLGLHGIYQYLTGAEMLGNWVDSAENITTRAYSIVGSPNILGAVFVLFIPMSIALLTSDHNKLRKFIAFCMTVIMAGGLFATMSRGAWISAAFGIFIFILYKNKKLILPLILCAGIAVLMLPSLSSRLTYMFTDEYKAKSSQGGRIYRWEEGVNAWSEGNKAIGLGLGRFGGAVATNNDLSPFYMDNYYLKTLAEMGIIGLSAFILLLICVIKWCTTAVIKERNGRKKDLMMGLLAGALGILAQNAVENIFEVPMMVTYFWLCIGLIMALSMDKGRYSIRDKRMI</sequence>
<evidence type="ECO:0000256" key="2">
    <source>
        <dbReference type="ARBA" id="ARBA00022692"/>
    </source>
</evidence>
<reference evidence="7" key="1">
    <citation type="submission" date="2022-06" db="EMBL/GenBank/DDBJ databases">
        <title>Vallitalea longa sp. nov., an anaerobic bacterium isolated from marine sediment.</title>
        <authorList>
            <person name="Hirano S."/>
            <person name="Terahara T."/>
            <person name="Mori K."/>
            <person name="Hamada M."/>
            <person name="Matsumoto R."/>
            <person name="Kobayashi T."/>
        </authorList>
    </citation>
    <scope>NUCLEOTIDE SEQUENCE</scope>
    <source>
        <strain evidence="7">SH18-1</strain>
    </source>
</reference>
<accession>A0A9W5YC85</accession>
<evidence type="ECO:0000313" key="7">
    <source>
        <dbReference type="EMBL" id="GKX30449.1"/>
    </source>
</evidence>
<feature type="transmembrane region" description="Helical" evidence="5">
    <location>
        <begin position="77"/>
        <end position="95"/>
    </location>
</feature>
<feature type="transmembrane region" description="Helical" evidence="5">
    <location>
        <begin position="425"/>
        <end position="444"/>
    </location>
</feature>
<dbReference type="Pfam" id="PF04932">
    <property type="entry name" value="Wzy_C"/>
    <property type="match status" value="1"/>
</dbReference>
<keyword evidence="3 5" id="KW-1133">Transmembrane helix</keyword>
<evidence type="ECO:0000256" key="5">
    <source>
        <dbReference type="SAM" id="Phobius"/>
    </source>
</evidence>
<gene>
    <name evidence="7" type="ORF">SH1V18_29290</name>
</gene>
<evidence type="ECO:0000256" key="1">
    <source>
        <dbReference type="ARBA" id="ARBA00004141"/>
    </source>
</evidence>
<dbReference type="GO" id="GO:0016020">
    <property type="term" value="C:membrane"/>
    <property type="evidence" value="ECO:0007669"/>
    <property type="project" value="UniProtKB-SubCell"/>
</dbReference>
<evidence type="ECO:0000259" key="6">
    <source>
        <dbReference type="Pfam" id="PF04932"/>
    </source>
</evidence>
<name>A0A9W5YC85_9FIRM</name>
<evidence type="ECO:0000313" key="8">
    <source>
        <dbReference type="Proteomes" id="UP001144256"/>
    </source>
</evidence>
<feature type="transmembrane region" description="Helical" evidence="5">
    <location>
        <begin position="7"/>
        <end position="24"/>
    </location>
</feature>
<proteinExistence type="predicted"/>
<feature type="transmembrane region" description="Helical" evidence="5">
    <location>
        <begin position="402"/>
        <end position="419"/>
    </location>
</feature>
<evidence type="ECO:0000256" key="3">
    <source>
        <dbReference type="ARBA" id="ARBA00022989"/>
    </source>
</evidence>
<dbReference type="InterPro" id="IPR007016">
    <property type="entry name" value="O-antigen_ligase-rel_domated"/>
</dbReference>
<keyword evidence="4 5" id="KW-0472">Membrane</keyword>
<feature type="transmembrane region" description="Helical" evidence="5">
    <location>
        <begin position="278"/>
        <end position="296"/>
    </location>
</feature>
<dbReference type="PANTHER" id="PTHR37422">
    <property type="entry name" value="TEICHURONIC ACID BIOSYNTHESIS PROTEIN TUAE"/>
    <property type="match status" value="1"/>
</dbReference>
<dbReference type="AlphaFoldDB" id="A0A9W5YC85"/>
<dbReference type="Proteomes" id="UP001144256">
    <property type="component" value="Unassembled WGS sequence"/>
</dbReference>
<evidence type="ECO:0000256" key="4">
    <source>
        <dbReference type="ARBA" id="ARBA00023136"/>
    </source>
</evidence>
<dbReference type="InterPro" id="IPR051533">
    <property type="entry name" value="WaaL-like"/>
</dbReference>
<feature type="transmembrane region" description="Helical" evidence="5">
    <location>
        <begin position="107"/>
        <end position="125"/>
    </location>
</feature>
<keyword evidence="2 5" id="KW-0812">Transmembrane</keyword>
<feature type="transmembrane region" description="Helical" evidence="5">
    <location>
        <begin position="360"/>
        <end position="381"/>
    </location>
</feature>
<feature type="transmembrane region" description="Helical" evidence="5">
    <location>
        <begin position="163"/>
        <end position="183"/>
    </location>
</feature>
<organism evidence="7 8">
    <name type="scientific">Vallitalea longa</name>
    <dbReference type="NCBI Taxonomy" id="2936439"/>
    <lineage>
        <taxon>Bacteria</taxon>
        <taxon>Bacillati</taxon>
        <taxon>Bacillota</taxon>
        <taxon>Clostridia</taxon>
        <taxon>Lachnospirales</taxon>
        <taxon>Vallitaleaceae</taxon>
        <taxon>Vallitalea</taxon>
    </lineage>
</organism>